<evidence type="ECO:0000256" key="1">
    <source>
        <dbReference type="SAM" id="SignalP"/>
    </source>
</evidence>
<evidence type="ECO:0000313" key="2">
    <source>
        <dbReference type="EMBL" id="KXJ87898.1"/>
    </source>
</evidence>
<gene>
    <name evidence="2" type="ORF">Micbo1qcDRAFT_178546</name>
</gene>
<name>A0A136ISN3_9PEZI</name>
<keyword evidence="1" id="KW-0732">Signal</keyword>
<dbReference type="Proteomes" id="UP000070501">
    <property type="component" value="Unassembled WGS sequence"/>
</dbReference>
<dbReference type="InParanoid" id="A0A136ISN3"/>
<dbReference type="AlphaFoldDB" id="A0A136ISN3"/>
<keyword evidence="3" id="KW-1185">Reference proteome</keyword>
<accession>A0A136ISN3</accession>
<reference evidence="3" key="1">
    <citation type="submission" date="2016-02" db="EMBL/GenBank/DDBJ databases">
        <title>Draft genome sequence of Microdochium bolleyi, a fungal endophyte of beachgrass.</title>
        <authorList>
            <consortium name="DOE Joint Genome Institute"/>
            <person name="David A.S."/>
            <person name="May G."/>
            <person name="Haridas S."/>
            <person name="Lim J."/>
            <person name="Wang M."/>
            <person name="Labutti K."/>
            <person name="Lipzen A."/>
            <person name="Barry K."/>
            <person name="Grigoriev I.V."/>
        </authorList>
    </citation>
    <scope>NUCLEOTIDE SEQUENCE [LARGE SCALE GENOMIC DNA]</scope>
    <source>
        <strain evidence="3">J235TASD1</strain>
    </source>
</reference>
<organism evidence="2 3">
    <name type="scientific">Microdochium bolleyi</name>
    <dbReference type="NCBI Taxonomy" id="196109"/>
    <lineage>
        <taxon>Eukaryota</taxon>
        <taxon>Fungi</taxon>
        <taxon>Dikarya</taxon>
        <taxon>Ascomycota</taxon>
        <taxon>Pezizomycotina</taxon>
        <taxon>Sordariomycetes</taxon>
        <taxon>Xylariomycetidae</taxon>
        <taxon>Xylariales</taxon>
        <taxon>Microdochiaceae</taxon>
        <taxon>Microdochium</taxon>
    </lineage>
</organism>
<dbReference type="OrthoDB" id="5383526at2759"/>
<sequence>MLYTQTIVLALVAAATAIDVRFYSSGNCGGSYTTCSGAKPGECCRGPAQRFSVEFAAIPKDWKIRGTSYNGHSPCRFPNQGADSAGRSSICLVSRAENNSARYEFISKKRGDDGSLAQDGIPAAVEGAAEQKCIRPDTLVLEDGTAFDLTNLNEAAFDTMCVSVYVSASGSAATVSDVPEEFLPYIV</sequence>
<feature type="signal peptide" evidence="1">
    <location>
        <begin position="1"/>
        <end position="17"/>
    </location>
</feature>
<evidence type="ECO:0000313" key="3">
    <source>
        <dbReference type="Proteomes" id="UP000070501"/>
    </source>
</evidence>
<feature type="chain" id="PRO_5007293063" evidence="1">
    <location>
        <begin position="18"/>
        <end position="187"/>
    </location>
</feature>
<dbReference type="EMBL" id="KQ964260">
    <property type="protein sequence ID" value="KXJ87898.1"/>
    <property type="molecule type" value="Genomic_DNA"/>
</dbReference>
<protein>
    <submittedName>
        <fullName evidence="2">Uncharacterized protein</fullName>
    </submittedName>
</protein>
<proteinExistence type="predicted"/>